<reference evidence="1" key="1">
    <citation type="submission" date="2021-06" db="EMBL/GenBank/DDBJ databases">
        <authorList>
            <person name="Kallberg Y."/>
            <person name="Tangrot J."/>
            <person name="Rosling A."/>
        </authorList>
    </citation>
    <scope>NUCLEOTIDE SEQUENCE</scope>
    <source>
        <strain evidence="1">87-6 pot B 2015</strain>
    </source>
</reference>
<organism evidence="1 2">
    <name type="scientific">Funneliformis mosseae</name>
    <name type="common">Endomycorrhizal fungus</name>
    <name type="synonym">Glomus mosseae</name>
    <dbReference type="NCBI Taxonomy" id="27381"/>
    <lineage>
        <taxon>Eukaryota</taxon>
        <taxon>Fungi</taxon>
        <taxon>Fungi incertae sedis</taxon>
        <taxon>Mucoromycota</taxon>
        <taxon>Glomeromycotina</taxon>
        <taxon>Glomeromycetes</taxon>
        <taxon>Glomerales</taxon>
        <taxon>Glomeraceae</taxon>
        <taxon>Funneliformis</taxon>
    </lineage>
</organism>
<accession>A0A9N8YS40</accession>
<comment type="caution">
    <text evidence="1">The sequence shown here is derived from an EMBL/GenBank/DDBJ whole genome shotgun (WGS) entry which is preliminary data.</text>
</comment>
<dbReference type="EMBL" id="CAJVPP010000110">
    <property type="protein sequence ID" value="CAG8443785.1"/>
    <property type="molecule type" value="Genomic_DNA"/>
</dbReference>
<dbReference type="Gene3D" id="3.80.10.10">
    <property type="entry name" value="Ribonuclease Inhibitor"/>
    <property type="match status" value="1"/>
</dbReference>
<proteinExistence type="predicted"/>
<keyword evidence="2" id="KW-1185">Reference proteome</keyword>
<evidence type="ECO:0000313" key="1">
    <source>
        <dbReference type="EMBL" id="CAG8443785.1"/>
    </source>
</evidence>
<gene>
    <name evidence="1" type="ORF">FMOSSE_LOCUS1017</name>
</gene>
<name>A0A9N8YS40_FUNMO</name>
<protein>
    <submittedName>
        <fullName evidence="1">8212_t:CDS:1</fullName>
    </submittedName>
</protein>
<dbReference type="InterPro" id="IPR032675">
    <property type="entry name" value="LRR_dom_sf"/>
</dbReference>
<dbReference type="Proteomes" id="UP000789375">
    <property type="component" value="Unassembled WGS sequence"/>
</dbReference>
<evidence type="ECO:0000313" key="2">
    <source>
        <dbReference type="Proteomes" id="UP000789375"/>
    </source>
</evidence>
<dbReference type="AlphaFoldDB" id="A0A9N8YS40"/>
<sequence length="381" mass="44220">MKASVYIPSDIIEEILFFIQADHCTPNNQLTYHVGPTLYSCLLINHQWCRLVVPKLWKHPFYYAWKGSGNEKLISTILSFLKETLRKPLICNGFVLPSISQGSTFDYISMIKHLHYDYMLTSVESWCKNLVNSSGNNNVSMIIKVILRLFVDKSVELTSLFIWPNNVYLRHYNLNKYMELVEPEFNGLLKNLMSLHVETHSHYPSAKFLQKLSLIVRNVKKIHLRTPLLGLKGFPNGMEAGIAKNLCTLIQSQTKLEEFKLMSSFKFTPSFISSLSVHTDHLKSVALFETKIDEVDSWKVLTNCLNLERFEIINCVGLHSDFISLFYNVNNFKKLKWISMEKNQPNEINEELKTCAIHKYKDDLRFRLLKSGKIFLQVTHS</sequence>